<keyword evidence="1" id="KW-1133">Transmembrane helix</keyword>
<proteinExistence type="predicted"/>
<reference evidence="2 3" key="1">
    <citation type="journal article" date="2018" name="Nat. Genet.">
        <title>The Rosa genome provides new insights in the design of modern roses.</title>
        <authorList>
            <person name="Bendahmane M."/>
        </authorList>
    </citation>
    <scope>NUCLEOTIDE SEQUENCE [LARGE SCALE GENOMIC DNA]</scope>
    <source>
        <strain evidence="3">cv. Old Blush</strain>
    </source>
</reference>
<dbReference type="Proteomes" id="UP000238479">
    <property type="component" value="Chromosome 2"/>
</dbReference>
<name>A0A2P6RXK6_ROSCH</name>
<comment type="caution">
    <text evidence="2">The sequence shown here is derived from an EMBL/GenBank/DDBJ whole genome shotgun (WGS) entry which is preliminary data.</text>
</comment>
<dbReference type="GO" id="GO:0004674">
    <property type="term" value="F:protein serine/threonine kinase activity"/>
    <property type="evidence" value="ECO:0007669"/>
    <property type="project" value="UniProtKB-KW"/>
</dbReference>
<feature type="transmembrane region" description="Helical" evidence="1">
    <location>
        <begin position="6"/>
        <end position="27"/>
    </location>
</feature>
<protein>
    <submittedName>
        <fullName evidence="2">Putative non-specific serine/threonine protein kinase</fullName>
        <ecNumber evidence="2">2.7.11.1</ecNumber>
    </submittedName>
</protein>
<dbReference type="PANTHER" id="PTHR45631:SF202">
    <property type="entry name" value="SENESCENCE-INDUCED RECEPTOR-LIKE SERINE_THREONINE-PROTEIN KINASE"/>
    <property type="match status" value="1"/>
</dbReference>
<keyword evidence="2" id="KW-0723">Serine/threonine-protein kinase</keyword>
<dbReference type="PANTHER" id="PTHR45631">
    <property type="entry name" value="OS07G0107800 PROTEIN-RELATED"/>
    <property type="match status" value="1"/>
</dbReference>
<dbReference type="EMBL" id="PDCK01000040">
    <property type="protein sequence ID" value="PRQ51155.1"/>
    <property type="molecule type" value="Genomic_DNA"/>
</dbReference>
<evidence type="ECO:0000256" key="1">
    <source>
        <dbReference type="SAM" id="Phobius"/>
    </source>
</evidence>
<accession>A0A2P6RXK6</accession>
<sequence length="62" mass="7075">MEIKFLSQAFISVHLLPHLIVVAITNIKETYKIRKNWQGDPCSPQAYSWEGINCVAIMLMSP</sequence>
<organism evidence="2 3">
    <name type="scientific">Rosa chinensis</name>
    <name type="common">China rose</name>
    <dbReference type="NCBI Taxonomy" id="74649"/>
    <lineage>
        <taxon>Eukaryota</taxon>
        <taxon>Viridiplantae</taxon>
        <taxon>Streptophyta</taxon>
        <taxon>Embryophyta</taxon>
        <taxon>Tracheophyta</taxon>
        <taxon>Spermatophyta</taxon>
        <taxon>Magnoliopsida</taxon>
        <taxon>eudicotyledons</taxon>
        <taxon>Gunneridae</taxon>
        <taxon>Pentapetalae</taxon>
        <taxon>rosids</taxon>
        <taxon>fabids</taxon>
        <taxon>Rosales</taxon>
        <taxon>Rosaceae</taxon>
        <taxon>Rosoideae</taxon>
        <taxon>Rosoideae incertae sedis</taxon>
        <taxon>Rosa</taxon>
    </lineage>
</organism>
<gene>
    <name evidence="2" type="ORF">RchiOBHm_Chr2g0141231</name>
</gene>
<dbReference type="Gramene" id="PRQ51155">
    <property type="protein sequence ID" value="PRQ51155"/>
    <property type="gene ID" value="RchiOBHm_Chr2g0141231"/>
</dbReference>
<keyword evidence="1" id="KW-0812">Transmembrane</keyword>
<evidence type="ECO:0000313" key="2">
    <source>
        <dbReference type="EMBL" id="PRQ51155.1"/>
    </source>
</evidence>
<dbReference type="AlphaFoldDB" id="A0A2P6RXK6"/>
<keyword evidence="2" id="KW-0418">Kinase</keyword>
<evidence type="ECO:0000313" key="3">
    <source>
        <dbReference type="Proteomes" id="UP000238479"/>
    </source>
</evidence>
<keyword evidence="2" id="KW-0808">Transferase</keyword>
<keyword evidence="3" id="KW-1185">Reference proteome</keyword>
<dbReference type="EC" id="2.7.11.1" evidence="2"/>
<keyword evidence="1" id="KW-0472">Membrane</keyword>